<dbReference type="InterPro" id="IPR052519">
    <property type="entry name" value="Euk-type_GlcNAc_Kinase"/>
</dbReference>
<name>A0A1G6U6I3_9ACTN</name>
<dbReference type="Proteomes" id="UP000198546">
    <property type="component" value="Chromosome i"/>
</dbReference>
<dbReference type="SUPFAM" id="SSF53067">
    <property type="entry name" value="Actin-like ATPase domain"/>
    <property type="match status" value="2"/>
</dbReference>
<evidence type="ECO:0000313" key="3">
    <source>
        <dbReference type="Proteomes" id="UP000198546"/>
    </source>
</evidence>
<accession>A0A1G6U6I3</accession>
<dbReference type="STRING" id="675864.SAMN04489747_0806"/>
<dbReference type="InterPro" id="IPR002731">
    <property type="entry name" value="ATPase_BadF"/>
</dbReference>
<dbReference type="PANTHER" id="PTHR43190:SF3">
    <property type="entry name" value="N-ACETYL-D-GLUCOSAMINE KINASE"/>
    <property type="match status" value="1"/>
</dbReference>
<keyword evidence="3" id="KW-1185">Reference proteome</keyword>
<proteinExistence type="predicted"/>
<gene>
    <name evidence="2" type="ORF">SAMN04489747_0806</name>
</gene>
<dbReference type="InterPro" id="IPR043129">
    <property type="entry name" value="ATPase_NBD"/>
</dbReference>
<feature type="domain" description="ATPase BadF/BadG/BcrA/BcrD type" evidence="1">
    <location>
        <begin position="16"/>
        <end position="307"/>
    </location>
</feature>
<dbReference type="AlphaFoldDB" id="A0A1G6U6I3"/>
<organism evidence="2 3">
    <name type="scientific">Auraticoccus monumenti</name>
    <dbReference type="NCBI Taxonomy" id="675864"/>
    <lineage>
        <taxon>Bacteria</taxon>
        <taxon>Bacillati</taxon>
        <taxon>Actinomycetota</taxon>
        <taxon>Actinomycetes</taxon>
        <taxon>Propionibacteriales</taxon>
        <taxon>Propionibacteriaceae</taxon>
        <taxon>Auraticoccus</taxon>
    </lineage>
</organism>
<sequence>MTTEPLSPGPSDDVLVGLDVGGTSTKALVMDATGRLLGHAVAPGGNHRSSTGDVSLYLREAVRTALGPVPGSAVRGVAAGIAGAAAALDEVTERVTGALAALGVSAPVDVRTDLDIAFLAAAPGGDGVLLLSGTGAVAGRYQDGRLVQRCDGLGWRLGDEGSGWWIGSTAVRAAVAALDGRGPRTLLETELATALQVPATTGDPRQDWVHATAGLEAPDLARLVPVVVRCAADGDAVATEVLTDAAGRLITTFSAVATGSPVHDAVLAGGVLTAAGPVREEVSRVLHQQGREVHLSTHPVLGAMVLAADLVGWSSPDVGGLVPPAPVRLFGDLST</sequence>
<evidence type="ECO:0000259" key="1">
    <source>
        <dbReference type="Pfam" id="PF01869"/>
    </source>
</evidence>
<evidence type="ECO:0000313" key="2">
    <source>
        <dbReference type="EMBL" id="SDD36891.1"/>
    </source>
</evidence>
<dbReference type="PANTHER" id="PTHR43190">
    <property type="entry name" value="N-ACETYL-D-GLUCOSAMINE KINASE"/>
    <property type="match status" value="1"/>
</dbReference>
<reference evidence="2 3" key="1">
    <citation type="submission" date="2016-10" db="EMBL/GenBank/DDBJ databases">
        <authorList>
            <person name="de Groot N.N."/>
        </authorList>
    </citation>
    <scope>NUCLEOTIDE SEQUENCE [LARGE SCALE GENOMIC DNA]</scope>
    <source>
        <strain evidence="2 3">MON 2.2</strain>
    </source>
</reference>
<dbReference type="Gene3D" id="3.30.420.40">
    <property type="match status" value="2"/>
</dbReference>
<dbReference type="OrthoDB" id="8701357at2"/>
<dbReference type="RefSeq" id="WP_090590869.1">
    <property type="nucleotide sequence ID" value="NZ_LT629688.1"/>
</dbReference>
<protein>
    <submittedName>
        <fullName evidence="2">BadF-type ATPase</fullName>
    </submittedName>
</protein>
<dbReference type="EMBL" id="LT629688">
    <property type="protein sequence ID" value="SDD36891.1"/>
    <property type="molecule type" value="Genomic_DNA"/>
</dbReference>
<dbReference type="Pfam" id="PF01869">
    <property type="entry name" value="BcrAD_BadFG"/>
    <property type="match status" value="1"/>
</dbReference>